<keyword evidence="2" id="KW-1185">Reference proteome</keyword>
<dbReference type="EMBL" id="JAYGHY010000043">
    <property type="protein sequence ID" value="MEA5443269.1"/>
    <property type="molecule type" value="Genomic_DNA"/>
</dbReference>
<accession>A0ABU5SXS8</accession>
<sequence length="73" mass="8473">MSLESTSTSISKSEFLASLPPWRRWLAKLNWHPTIDAQIREHESEKRTKLLEKEDKRLAVIESKLDALLLNAD</sequence>
<name>A0ABU5SXS8_9CYAN</name>
<dbReference type="Proteomes" id="UP001302329">
    <property type="component" value="Unassembled WGS sequence"/>
</dbReference>
<evidence type="ECO:0000313" key="1">
    <source>
        <dbReference type="EMBL" id="MEA5443269.1"/>
    </source>
</evidence>
<reference evidence="1 2" key="1">
    <citation type="submission" date="2023-12" db="EMBL/GenBank/DDBJ databases">
        <title>Baltic Sea Cyanobacteria.</title>
        <authorList>
            <person name="Delbaje E."/>
            <person name="Fewer D.P."/>
            <person name="Shishido T.K."/>
        </authorList>
    </citation>
    <scope>NUCLEOTIDE SEQUENCE [LARGE SCALE GENOMIC DNA]</scope>
    <source>
        <strain evidence="1 2">UHCC 0281</strain>
    </source>
</reference>
<gene>
    <name evidence="1" type="ORF">VB739_11960</name>
</gene>
<organism evidence="1 2">
    <name type="scientific">Cyanobium gracile UHCC 0281</name>
    <dbReference type="NCBI Taxonomy" id="3110309"/>
    <lineage>
        <taxon>Bacteria</taxon>
        <taxon>Bacillati</taxon>
        <taxon>Cyanobacteriota</taxon>
        <taxon>Cyanophyceae</taxon>
        <taxon>Synechococcales</taxon>
        <taxon>Prochlorococcaceae</taxon>
        <taxon>Cyanobium</taxon>
    </lineage>
</organism>
<evidence type="ECO:0000313" key="2">
    <source>
        <dbReference type="Proteomes" id="UP001302329"/>
    </source>
</evidence>
<comment type="caution">
    <text evidence="1">The sequence shown here is derived from an EMBL/GenBank/DDBJ whole genome shotgun (WGS) entry which is preliminary data.</text>
</comment>
<proteinExistence type="predicted"/>
<protein>
    <submittedName>
        <fullName evidence="1">Uncharacterized protein</fullName>
    </submittedName>
</protein>
<dbReference type="RefSeq" id="WP_323357271.1">
    <property type="nucleotide sequence ID" value="NZ_JAYGHY010000043.1"/>
</dbReference>